<dbReference type="Proteomes" id="UP000316905">
    <property type="component" value="Unassembled WGS sequence"/>
</dbReference>
<accession>A0A562QAE2</accession>
<dbReference type="EMBL" id="VLKY01000007">
    <property type="protein sequence ID" value="TWI53693.1"/>
    <property type="molecule type" value="Genomic_DNA"/>
</dbReference>
<protein>
    <submittedName>
        <fullName evidence="1">Uncharacterized protein</fullName>
    </submittedName>
</protein>
<comment type="caution">
    <text evidence="1">The sequence shown here is derived from an EMBL/GenBank/DDBJ whole genome shotgun (WGS) entry which is preliminary data.</text>
</comment>
<proteinExistence type="predicted"/>
<evidence type="ECO:0000313" key="2">
    <source>
        <dbReference type="Proteomes" id="UP000316905"/>
    </source>
</evidence>
<reference evidence="1 2" key="1">
    <citation type="journal article" date="2015" name="Stand. Genomic Sci.">
        <title>Genomic Encyclopedia of Bacterial and Archaeal Type Strains, Phase III: the genomes of soil and plant-associated and newly described type strains.</title>
        <authorList>
            <person name="Whitman W.B."/>
            <person name="Woyke T."/>
            <person name="Klenk H.P."/>
            <person name="Zhou Y."/>
            <person name="Lilburn T.G."/>
            <person name="Beck B.J."/>
            <person name="De Vos P."/>
            <person name="Vandamme P."/>
            <person name="Eisen J.A."/>
            <person name="Garrity G."/>
            <person name="Hugenholtz P."/>
            <person name="Kyrpides N.C."/>
        </authorList>
    </citation>
    <scope>NUCLEOTIDE SEQUENCE [LARGE SCALE GENOMIC DNA]</scope>
    <source>
        <strain evidence="1 2">CGMCC 1.6858</strain>
    </source>
</reference>
<sequence length="169" mass="19488">MPLTYASREKMAKTVAVQEKAVRDIASIVNEKYFHYRRGEAAWETYEAARHVLRQALQRFEDICQQMGPRPANPLMKATLGAVQLKGPAIKVSLANSLRWNYLWTKQKQLSRYEEQNAQSPSEPAPQLQTFYDHIIIAKLIDDAGWWIENRARLEAALEQEIARQGFSK</sequence>
<gene>
    <name evidence="1" type="ORF">IQ22_02298</name>
</gene>
<dbReference type="AlphaFoldDB" id="A0A562QAE2"/>
<evidence type="ECO:0000313" key="1">
    <source>
        <dbReference type="EMBL" id="TWI53693.1"/>
    </source>
</evidence>
<keyword evidence="2" id="KW-1185">Reference proteome</keyword>
<dbReference type="RefSeq" id="WP_145141785.1">
    <property type="nucleotide sequence ID" value="NZ_VLKY01000007.1"/>
</dbReference>
<name>A0A562QAE2_9PSED</name>
<organism evidence="1 2">
    <name type="scientific">Pseudomonas duriflava</name>
    <dbReference type="NCBI Taxonomy" id="459528"/>
    <lineage>
        <taxon>Bacteria</taxon>
        <taxon>Pseudomonadati</taxon>
        <taxon>Pseudomonadota</taxon>
        <taxon>Gammaproteobacteria</taxon>
        <taxon>Pseudomonadales</taxon>
        <taxon>Pseudomonadaceae</taxon>
        <taxon>Pseudomonas</taxon>
    </lineage>
</organism>